<dbReference type="PROSITE" id="PS50858">
    <property type="entry name" value="BSD"/>
    <property type="match status" value="1"/>
</dbReference>
<accession>A0A0J8R9G9</accession>
<reference evidence="4" key="1">
    <citation type="journal article" date="2010" name="Genome Res.">
        <title>Population genomic sequencing of Coccidioides fungi reveals recent hybridization and transposon control.</title>
        <authorList>
            <person name="Neafsey D.E."/>
            <person name="Barker B.M."/>
            <person name="Sharpton T.J."/>
            <person name="Stajich J.E."/>
            <person name="Park D.J."/>
            <person name="Whiston E."/>
            <person name="Hung C.-Y."/>
            <person name="McMahan C."/>
            <person name="White J."/>
            <person name="Sykes S."/>
            <person name="Heiman D."/>
            <person name="Young S."/>
            <person name="Zeng Q."/>
            <person name="Abouelleil A."/>
            <person name="Aftuck L."/>
            <person name="Bessette D."/>
            <person name="Brown A."/>
            <person name="FitzGerald M."/>
            <person name="Lui A."/>
            <person name="Macdonald J.P."/>
            <person name="Priest M."/>
            <person name="Orbach M.J."/>
            <person name="Galgiani J.N."/>
            <person name="Kirkland T.N."/>
            <person name="Cole G.T."/>
            <person name="Birren B.W."/>
            <person name="Henn M.R."/>
            <person name="Taylor J.W."/>
            <person name="Rounsley S.D."/>
        </authorList>
    </citation>
    <scope>NUCLEOTIDE SEQUENCE [LARGE SCALE GENOMIC DNA]</scope>
    <source>
        <strain evidence="4">RMSCC 3703</strain>
    </source>
</reference>
<evidence type="ECO:0000313" key="4">
    <source>
        <dbReference type="Proteomes" id="UP000054559"/>
    </source>
</evidence>
<dbReference type="Proteomes" id="UP000054559">
    <property type="component" value="Unassembled WGS sequence"/>
</dbReference>
<feature type="region of interest" description="Disordered" evidence="1">
    <location>
        <begin position="321"/>
        <end position="413"/>
    </location>
</feature>
<dbReference type="InterPro" id="IPR051494">
    <property type="entry name" value="BSD_domain-containing"/>
</dbReference>
<protein>
    <submittedName>
        <fullName evidence="3">BSD domain-containing protein</fullName>
    </submittedName>
</protein>
<dbReference type="PANTHER" id="PTHR16019">
    <property type="entry name" value="SYNAPSE-ASSOCIATED PROTEIN"/>
    <property type="match status" value="1"/>
</dbReference>
<dbReference type="InterPro" id="IPR005607">
    <property type="entry name" value="BSD_dom"/>
</dbReference>
<dbReference type="SUPFAM" id="SSF140383">
    <property type="entry name" value="BSD domain-like"/>
    <property type="match status" value="1"/>
</dbReference>
<feature type="compositionally biased region" description="Acidic residues" evidence="1">
    <location>
        <begin position="326"/>
        <end position="341"/>
    </location>
</feature>
<dbReference type="PANTHER" id="PTHR16019:SF5">
    <property type="entry name" value="BSD DOMAIN-CONTAINING PROTEIN 1"/>
    <property type="match status" value="1"/>
</dbReference>
<gene>
    <name evidence="3" type="ORF">CISG_09195</name>
</gene>
<evidence type="ECO:0000313" key="3">
    <source>
        <dbReference type="EMBL" id="KMU81526.1"/>
    </source>
</evidence>
<organism evidence="3 4">
    <name type="scientific">Coccidioides immitis RMSCC 3703</name>
    <dbReference type="NCBI Taxonomy" id="454286"/>
    <lineage>
        <taxon>Eukaryota</taxon>
        <taxon>Fungi</taxon>
        <taxon>Dikarya</taxon>
        <taxon>Ascomycota</taxon>
        <taxon>Pezizomycotina</taxon>
        <taxon>Eurotiomycetes</taxon>
        <taxon>Eurotiomycetidae</taxon>
        <taxon>Onygenales</taxon>
        <taxon>Onygenaceae</taxon>
        <taxon>Coccidioides</taxon>
    </lineage>
</organism>
<dbReference type="InterPro" id="IPR035925">
    <property type="entry name" value="BSD_dom_sf"/>
</dbReference>
<name>A0A0J8R9G9_COCIT</name>
<feature type="domain" description="BSD" evidence="2">
    <location>
        <begin position="258"/>
        <end position="310"/>
    </location>
</feature>
<sequence length="459" mass="51158">MDVAYDHIQEEILASPENDKDSKPGDADPSETSSRHHLGAEFQETFNAFSASPWGARLGGLWGNVRRQGESYYEEARQEYSTASQEAIRGFSDLRNSIIGRTRGLSLGGFGAGGEGDDDKDKAVGSTTPTSPKAGDSLKDSARDGAGETQDADGDGFISRFRAEAAKRLKDIERAEDAADEALLRFGNNIRNFLRDAVTISPPEEGGQNTSGKVLFESRDADGKRVIHTTRFEAQLHAIHSNLESFSKDPDGGEWGKWKDEFKIDSKTDVISKDLETYPELRRAMENLVPEKVEYADFWRRYYFLRMVIETEEKRRKELLQASTAGDDEEVAWDEDSESEPESPTTPQVKINKASEPPGASSLPTSSSMSNENLKPLESRNSNDQQSQADSDASYDLVSGATSRTPGAQRKRKSLQHLLRKQWRLAVMKRIGNELTWNASVFVVRFSVYFTFILIEVCK</sequence>
<feature type="region of interest" description="Disordered" evidence="1">
    <location>
        <begin position="12"/>
        <end position="40"/>
    </location>
</feature>
<proteinExistence type="predicted"/>
<evidence type="ECO:0000259" key="2">
    <source>
        <dbReference type="PROSITE" id="PS50858"/>
    </source>
</evidence>
<dbReference type="EMBL" id="DS268202">
    <property type="protein sequence ID" value="KMU81526.1"/>
    <property type="molecule type" value="Genomic_DNA"/>
</dbReference>
<evidence type="ECO:0000256" key="1">
    <source>
        <dbReference type="SAM" id="MobiDB-lite"/>
    </source>
</evidence>
<feature type="compositionally biased region" description="Basic and acidic residues" evidence="1">
    <location>
        <begin position="136"/>
        <end position="146"/>
    </location>
</feature>
<dbReference type="Pfam" id="PF03909">
    <property type="entry name" value="BSD"/>
    <property type="match status" value="1"/>
</dbReference>
<dbReference type="AlphaFoldDB" id="A0A0J8R9G9"/>
<dbReference type="OrthoDB" id="73788at2759"/>
<feature type="region of interest" description="Disordered" evidence="1">
    <location>
        <begin position="105"/>
        <end position="156"/>
    </location>
</feature>
<dbReference type="SMART" id="SM00751">
    <property type="entry name" value="BSD"/>
    <property type="match status" value="1"/>
</dbReference>
<feature type="compositionally biased region" description="Polar residues" evidence="1">
    <location>
        <begin position="362"/>
        <end position="391"/>
    </location>
</feature>
<feature type="compositionally biased region" description="Basic and acidic residues" evidence="1">
    <location>
        <begin position="17"/>
        <end position="26"/>
    </location>
</feature>
<dbReference type="Gene3D" id="1.10.3970.10">
    <property type="entry name" value="BSD domain"/>
    <property type="match status" value="1"/>
</dbReference>
<dbReference type="GO" id="GO:0005737">
    <property type="term" value="C:cytoplasm"/>
    <property type="evidence" value="ECO:0007669"/>
    <property type="project" value="TreeGrafter"/>
</dbReference>